<proteinExistence type="predicted"/>
<evidence type="ECO:0000313" key="1">
    <source>
        <dbReference type="EMBL" id="JAD27152.1"/>
    </source>
</evidence>
<accession>A0A0A8YX24</accession>
<reference evidence="1" key="1">
    <citation type="submission" date="2014-09" db="EMBL/GenBank/DDBJ databases">
        <authorList>
            <person name="Magalhaes I.L.F."/>
            <person name="Oliveira U."/>
            <person name="Santos F.R."/>
            <person name="Vidigal T.H.D.A."/>
            <person name="Brescovit A.D."/>
            <person name="Santos A.J."/>
        </authorList>
    </citation>
    <scope>NUCLEOTIDE SEQUENCE</scope>
    <source>
        <tissue evidence="1">Shoot tissue taken approximately 20 cm above the soil surface</tissue>
    </source>
</reference>
<protein>
    <submittedName>
        <fullName evidence="1">Uncharacterized protein</fullName>
    </submittedName>
</protein>
<organism evidence="1">
    <name type="scientific">Arundo donax</name>
    <name type="common">Giant reed</name>
    <name type="synonym">Donax arundinaceus</name>
    <dbReference type="NCBI Taxonomy" id="35708"/>
    <lineage>
        <taxon>Eukaryota</taxon>
        <taxon>Viridiplantae</taxon>
        <taxon>Streptophyta</taxon>
        <taxon>Embryophyta</taxon>
        <taxon>Tracheophyta</taxon>
        <taxon>Spermatophyta</taxon>
        <taxon>Magnoliopsida</taxon>
        <taxon>Liliopsida</taxon>
        <taxon>Poales</taxon>
        <taxon>Poaceae</taxon>
        <taxon>PACMAD clade</taxon>
        <taxon>Arundinoideae</taxon>
        <taxon>Arundineae</taxon>
        <taxon>Arundo</taxon>
    </lineage>
</organism>
<reference evidence="1" key="2">
    <citation type="journal article" date="2015" name="Data Brief">
        <title>Shoot transcriptome of the giant reed, Arundo donax.</title>
        <authorList>
            <person name="Barrero R.A."/>
            <person name="Guerrero F.D."/>
            <person name="Moolhuijzen P."/>
            <person name="Goolsby J.A."/>
            <person name="Tidwell J."/>
            <person name="Bellgard S.E."/>
            <person name="Bellgard M.I."/>
        </authorList>
    </citation>
    <scope>NUCLEOTIDE SEQUENCE</scope>
    <source>
        <tissue evidence="1">Shoot tissue taken approximately 20 cm above the soil surface</tissue>
    </source>
</reference>
<name>A0A0A8YX24_ARUDO</name>
<dbReference type="EMBL" id="GBRH01270743">
    <property type="protein sequence ID" value="JAD27152.1"/>
    <property type="molecule type" value="Transcribed_RNA"/>
</dbReference>
<sequence>MGPWLSKCRLIEVAYVMHLRNVVPQHRRREHALRPC</sequence>
<dbReference type="AlphaFoldDB" id="A0A0A8YX24"/>